<gene>
    <name evidence="1" type="ORF">GCM10010446_16790</name>
</gene>
<organism evidence="1 2">
    <name type="scientific">Streptomyces enissocaesilis</name>
    <dbReference type="NCBI Taxonomy" id="332589"/>
    <lineage>
        <taxon>Bacteria</taxon>
        <taxon>Bacillati</taxon>
        <taxon>Actinomycetota</taxon>
        <taxon>Actinomycetes</taxon>
        <taxon>Kitasatosporales</taxon>
        <taxon>Streptomycetaceae</taxon>
        <taxon>Streptomyces</taxon>
        <taxon>Streptomyces rochei group</taxon>
    </lineage>
</organism>
<evidence type="ECO:0008006" key="3">
    <source>
        <dbReference type="Google" id="ProtNLM"/>
    </source>
</evidence>
<keyword evidence="2" id="KW-1185">Reference proteome</keyword>
<evidence type="ECO:0000313" key="1">
    <source>
        <dbReference type="EMBL" id="GAA2932655.1"/>
    </source>
</evidence>
<reference evidence="2" key="1">
    <citation type="journal article" date="2019" name="Int. J. Syst. Evol. Microbiol.">
        <title>The Global Catalogue of Microorganisms (GCM) 10K type strain sequencing project: providing services to taxonomists for standard genome sequencing and annotation.</title>
        <authorList>
            <consortium name="The Broad Institute Genomics Platform"/>
            <consortium name="The Broad Institute Genome Sequencing Center for Infectious Disease"/>
            <person name="Wu L."/>
            <person name="Ma J."/>
        </authorList>
    </citation>
    <scope>NUCLEOTIDE SEQUENCE [LARGE SCALE GENOMIC DNA]</scope>
    <source>
        <strain evidence="2">JCM 9088</strain>
    </source>
</reference>
<proteinExistence type="predicted"/>
<dbReference type="EMBL" id="BAAAUD010000016">
    <property type="protein sequence ID" value="GAA2932655.1"/>
    <property type="molecule type" value="Genomic_DNA"/>
</dbReference>
<dbReference type="Proteomes" id="UP001500403">
    <property type="component" value="Unassembled WGS sequence"/>
</dbReference>
<dbReference type="RefSeq" id="WP_344493001.1">
    <property type="nucleotide sequence ID" value="NZ_BAAAUD010000016.1"/>
</dbReference>
<accession>A0ABP6JGL5</accession>
<comment type="caution">
    <text evidence="1">The sequence shown here is derived from an EMBL/GenBank/DDBJ whole genome shotgun (WGS) entry which is preliminary data.</text>
</comment>
<protein>
    <recommendedName>
        <fullName evidence="3">CdiI immunity protein domain-containing protein</fullName>
    </recommendedName>
</protein>
<sequence>MTALHELKEMAQRFVDGEDRSMNLVNRMEDILVEHFLDSDLFESLGEGLAMYRPGAGHPYWSEPEIVQLFSEKLLGDR</sequence>
<evidence type="ECO:0000313" key="2">
    <source>
        <dbReference type="Proteomes" id="UP001500403"/>
    </source>
</evidence>
<name>A0ABP6JGL5_9ACTN</name>